<keyword evidence="4" id="KW-1185">Reference proteome</keyword>
<evidence type="ECO:0000256" key="1">
    <source>
        <dbReference type="SAM" id="MobiDB-lite"/>
    </source>
</evidence>
<feature type="domain" description="FecR protein" evidence="2">
    <location>
        <begin position="68"/>
        <end position="169"/>
    </location>
</feature>
<dbReference type="InterPro" id="IPR006860">
    <property type="entry name" value="FecR"/>
</dbReference>
<feature type="compositionally biased region" description="Low complexity" evidence="1">
    <location>
        <begin position="264"/>
        <end position="276"/>
    </location>
</feature>
<evidence type="ECO:0000313" key="4">
    <source>
        <dbReference type="Proteomes" id="UP000050417"/>
    </source>
</evidence>
<dbReference type="STRING" id="1134406.ADN00_13450"/>
<dbReference type="PROSITE" id="PS51257">
    <property type="entry name" value="PROKAR_LIPOPROTEIN"/>
    <property type="match status" value="1"/>
</dbReference>
<dbReference type="PANTHER" id="PTHR38731:SF3">
    <property type="entry name" value="BLL6125 PROTEIN"/>
    <property type="match status" value="1"/>
</dbReference>
<evidence type="ECO:0000313" key="3">
    <source>
        <dbReference type="EMBL" id="KPL74838.1"/>
    </source>
</evidence>
<organism evidence="3 4">
    <name type="scientific">Ornatilinea apprima</name>
    <dbReference type="NCBI Taxonomy" id="1134406"/>
    <lineage>
        <taxon>Bacteria</taxon>
        <taxon>Bacillati</taxon>
        <taxon>Chloroflexota</taxon>
        <taxon>Anaerolineae</taxon>
        <taxon>Anaerolineales</taxon>
        <taxon>Anaerolineaceae</taxon>
        <taxon>Ornatilinea</taxon>
    </lineage>
</organism>
<protein>
    <recommendedName>
        <fullName evidence="2">FecR protein domain-containing protein</fullName>
    </recommendedName>
</protein>
<dbReference type="Proteomes" id="UP000050417">
    <property type="component" value="Unassembled WGS sequence"/>
</dbReference>
<accession>A0A0P6X4K7</accession>
<name>A0A0P6X4K7_9CHLR</name>
<dbReference type="Gene3D" id="2.60.120.1440">
    <property type="match status" value="1"/>
</dbReference>
<gene>
    <name evidence="3" type="ORF">ADN00_13450</name>
</gene>
<dbReference type="RefSeq" id="WP_075063538.1">
    <property type="nucleotide sequence ID" value="NZ_LGCL01000031.1"/>
</dbReference>
<sequence length="386" mass="42199">MQSKRLAAMILATLIVLLFVLSACSSPAVEASSRQMVALTRSGQPEILRNGEANWQILEHKTIIQPGDIIRTGEDTWVYLEINDGSLVGITPNTQASLVTFSTSLQDPITLFDLADGLIYVRVTKELGGGSFKVHTPVMTGSIVGSKMAVQYISSLNTADITCFEGNVNAEIDYNPQESPLSCHLISGVKISTSTKDEWTVKKCQNPAPVQRYELDAYSDWEEMYIDLEFMRQTEAARNQTLTKVARYTKTPTPTEAVEPNQTPLPSSTPTITATPAPVLRPTITVDPDAPLSSAEQANSGTHNYTYTASYSGNCSGPASGEINQMQIRFEGNQVILASGNQQSQFAKVDENTYQASDGVDIVTMTFTEDGFTGESQCVFWTYTRR</sequence>
<feature type="region of interest" description="Disordered" evidence="1">
    <location>
        <begin position="252"/>
        <end position="276"/>
    </location>
</feature>
<dbReference type="EMBL" id="LGCL01000031">
    <property type="protein sequence ID" value="KPL74838.1"/>
    <property type="molecule type" value="Genomic_DNA"/>
</dbReference>
<dbReference type="Pfam" id="PF04773">
    <property type="entry name" value="FecR"/>
    <property type="match status" value="1"/>
</dbReference>
<proteinExistence type="predicted"/>
<evidence type="ECO:0000259" key="2">
    <source>
        <dbReference type="Pfam" id="PF04773"/>
    </source>
</evidence>
<dbReference type="PANTHER" id="PTHR38731">
    <property type="entry name" value="LIPL45-RELATED LIPOPROTEIN-RELATED"/>
    <property type="match status" value="1"/>
</dbReference>
<reference evidence="3 4" key="1">
    <citation type="submission" date="2015-07" db="EMBL/GenBank/DDBJ databases">
        <title>Genome sequence of Ornatilinea apprima DSM 23815.</title>
        <authorList>
            <person name="Hemp J."/>
            <person name="Ward L.M."/>
            <person name="Pace L.A."/>
            <person name="Fischer W.W."/>
        </authorList>
    </citation>
    <scope>NUCLEOTIDE SEQUENCE [LARGE SCALE GENOMIC DNA]</scope>
    <source>
        <strain evidence="3 4">P3M-1</strain>
    </source>
</reference>
<dbReference type="OrthoDB" id="9813091at2"/>
<dbReference type="AlphaFoldDB" id="A0A0P6X4K7"/>
<comment type="caution">
    <text evidence="3">The sequence shown here is derived from an EMBL/GenBank/DDBJ whole genome shotgun (WGS) entry which is preliminary data.</text>
</comment>